<keyword evidence="2" id="KW-1185">Reference proteome</keyword>
<dbReference type="Proteomes" id="UP000708208">
    <property type="component" value="Unassembled WGS sequence"/>
</dbReference>
<comment type="caution">
    <text evidence="1">The sequence shown here is derived from an EMBL/GenBank/DDBJ whole genome shotgun (WGS) entry which is preliminary data.</text>
</comment>
<accession>A0A8J2PPB0</accession>
<dbReference type="AlphaFoldDB" id="A0A8J2PPB0"/>
<dbReference type="EMBL" id="CAJVCH010469370">
    <property type="protein sequence ID" value="CAG7820109.1"/>
    <property type="molecule type" value="Genomic_DNA"/>
</dbReference>
<evidence type="ECO:0000313" key="1">
    <source>
        <dbReference type="EMBL" id="CAG7820109.1"/>
    </source>
</evidence>
<name>A0A8J2PPB0_9HEXA</name>
<proteinExistence type="predicted"/>
<gene>
    <name evidence="1" type="ORF">AFUS01_LOCUS30516</name>
</gene>
<reference evidence="1" key="1">
    <citation type="submission" date="2021-06" db="EMBL/GenBank/DDBJ databases">
        <authorList>
            <person name="Hodson N. C."/>
            <person name="Mongue J. A."/>
            <person name="Jaron S. K."/>
        </authorList>
    </citation>
    <scope>NUCLEOTIDE SEQUENCE</scope>
</reference>
<sequence length="44" mass="4739">MGVIPPACIPSGGLHYYCIAKSIMAWRLGRAKNDTSSDTVTLED</sequence>
<organism evidence="1 2">
    <name type="scientific">Allacma fusca</name>
    <dbReference type="NCBI Taxonomy" id="39272"/>
    <lineage>
        <taxon>Eukaryota</taxon>
        <taxon>Metazoa</taxon>
        <taxon>Ecdysozoa</taxon>
        <taxon>Arthropoda</taxon>
        <taxon>Hexapoda</taxon>
        <taxon>Collembola</taxon>
        <taxon>Symphypleona</taxon>
        <taxon>Sminthuridae</taxon>
        <taxon>Allacma</taxon>
    </lineage>
</organism>
<protein>
    <submittedName>
        <fullName evidence="1">Uncharacterized protein</fullName>
    </submittedName>
</protein>
<evidence type="ECO:0000313" key="2">
    <source>
        <dbReference type="Proteomes" id="UP000708208"/>
    </source>
</evidence>